<gene>
    <name evidence="8" type="ORF">Aud_001404</name>
</gene>
<dbReference type="RefSeq" id="XP_043142838.1">
    <property type="nucleotide sequence ID" value="XM_043286903.1"/>
</dbReference>
<feature type="domain" description="Carrier" evidence="7">
    <location>
        <begin position="788"/>
        <end position="864"/>
    </location>
</feature>
<dbReference type="Gene3D" id="1.10.1200.10">
    <property type="entry name" value="ACP-like"/>
    <property type="match status" value="3"/>
</dbReference>
<dbReference type="InterPro" id="IPR020845">
    <property type="entry name" value="AMP-binding_CS"/>
</dbReference>
<dbReference type="FunFam" id="3.30.300.30:FF:000015">
    <property type="entry name" value="Nonribosomal peptide synthase SidD"/>
    <property type="match status" value="3"/>
</dbReference>
<dbReference type="GO" id="GO:0016874">
    <property type="term" value="F:ligase activity"/>
    <property type="evidence" value="ECO:0007669"/>
    <property type="project" value="UniProtKB-KW"/>
</dbReference>
<dbReference type="NCBIfam" id="TIGR01733">
    <property type="entry name" value="AA-adenyl-dom"/>
    <property type="match status" value="3"/>
</dbReference>
<evidence type="ECO:0000256" key="2">
    <source>
        <dbReference type="ARBA" id="ARBA00022553"/>
    </source>
</evidence>
<dbReference type="InterPro" id="IPR010071">
    <property type="entry name" value="AA_adenyl_dom"/>
</dbReference>
<dbReference type="InterPro" id="IPR006162">
    <property type="entry name" value="Ppantetheine_attach_site"/>
</dbReference>
<dbReference type="PROSITE" id="PS50075">
    <property type="entry name" value="CARRIER"/>
    <property type="match status" value="3"/>
</dbReference>
<evidence type="ECO:0000313" key="9">
    <source>
        <dbReference type="Proteomes" id="UP000036893"/>
    </source>
</evidence>
<dbReference type="SMART" id="SM00823">
    <property type="entry name" value="PKS_PP"/>
    <property type="match status" value="3"/>
</dbReference>
<keyword evidence="1" id="KW-0596">Phosphopantetheine</keyword>
<dbReference type="Pfam" id="PF00668">
    <property type="entry name" value="Condensation"/>
    <property type="match status" value="4"/>
</dbReference>
<reference evidence="8" key="1">
    <citation type="journal article" date="2015" name="Genome Announc.">
        <title>Draft Genome Sequence of the Pathogenic Filamentous Fungus Aspergillus udagawae Strain IFM 46973T.</title>
        <authorList>
            <person name="Kusuya Y."/>
            <person name="Takahashi-Nakaguchi A."/>
            <person name="Takahashi H."/>
            <person name="Yaguchi T."/>
        </authorList>
    </citation>
    <scope>NUCLEOTIDE SEQUENCE</scope>
    <source>
        <strain evidence="8">IFM 46973</strain>
    </source>
</reference>
<dbReference type="FunFam" id="3.40.50.12780:FF:000014">
    <property type="entry name" value="Nonribosomal peptide synthetase 1"/>
    <property type="match status" value="2"/>
</dbReference>
<feature type="domain" description="Carrier" evidence="7">
    <location>
        <begin position="3394"/>
        <end position="3470"/>
    </location>
</feature>
<evidence type="ECO:0000259" key="7">
    <source>
        <dbReference type="PROSITE" id="PS50075"/>
    </source>
</evidence>
<dbReference type="GO" id="GO:0005737">
    <property type="term" value="C:cytoplasm"/>
    <property type="evidence" value="ECO:0007669"/>
    <property type="project" value="TreeGrafter"/>
</dbReference>
<evidence type="ECO:0000256" key="1">
    <source>
        <dbReference type="ARBA" id="ARBA00022450"/>
    </source>
</evidence>
<reference evidence="8" key="2">
    <citation type="submission" date="2021-01" db="EMBL/GenBank/DDBJ databases">
        <title>Pan-genome distribution and transcriptional activeness of fungal secondary metabolism genes in Aspergillus section Fumigati.</title>
        <authorList>
            <person name="Takahashi H."/>
            <person name="Umemura M."/>
            <person name="Ninomiya A."/>
            <person name="Kusuya Y."/>
            <person name="Urayama S."/>
            <person name="Shimizu M."/>
            <person name="Watanabe A."/>
            <person name="Kamei K."/>
            <person name="Yaguchi T."/>
            <person name="Hagiwara D."/>
        </authorList>
    </citation>
    <scope>NUCLEOTIDE SEQUENCE</scope>
    <source>
        <strain evidence="8">IFM 46973</strain>
    </source>
</reference>
<dbReference type="PROSITE" id="PS00012">
    <property type="entry name" value="PHOSPHOPANTETHEINE"/>
    <property type="match status" value="2"/>
</dbReference>
<dbReference type="SUPFAM" id="SSF47336">
    <property type="entry name" value="ACP-like"/>
    <property type="match status" value="3"/>
</dbReference>
<proteinExistence type="inferred from homology"/>
<dbReference type="InterPro" id="IPR045851">
    <property type="entry name" value="AMP-bd_C_sf"/>
</dbReference>
<dbReference type="GO" id="GO:0043041">
    <property type="term" value="P:amino acid activation for nonribosomal peptide biosynthetic process"/>
    <property type="evidence" value="ECO:0007669"/>
    <property type="project" value="TreeGrafter"/>
</dbReference>
<dbReference type="FunFam" id="3.30.559.10:FF:000016">
    <property type="entry name" value="Nonribosomal peptide synthase Pes1"/>
    <property type="match status" value="1"/>
</dbReference>
<dbReference type="InterPro" id="IPR009081">
    <property type="entry name" value="PP-bd_ACP"/>
</dbReference>
<dbReference type="InterPro" id="IPR020806">
    <property type="entry name" value="PKS_PP-bd"/>
</dbReference>
<dbReference type="InterPro" id="IPR000873">
    <property type="entry name" value="AMP-dep_synth/lig_dom"/>
</dbReference>
<feature type="region of interest" description="Disordered" evidence="6">
    <location>
        <begin position="2518"/>
        <end position="2537"/>
    </location>
</feature>
<dbReference type="InterPro" id="IPR042099">
    <property type="entry name" value="ANL_N_sf"/>
</dbReference>
<dbReference type="GeneID" id="66988880"/>
<evidence type="ECO:0000256" key="4">
    <source>
        <dbReference type="ARBA" id="ARBA00022737"/>
    </source>
</evidence>
<dbReference type="FunFam" id="3.30.559.30:FF:000002">
    <property type="entry name" value="Nonribosomal peptide synthase Pes1"/>
    <property type="match status" value="1"/>
</dbReference>
<dbReference type="PANTHER" id="PTHR45527:SF12">
    <property type="entry name" value="NONRIBOSOMAL PEPTIDE SYNTHETASE IVOA"/>
    <property type="match status" value="1"/>
</dbReference>
<dbReference type="Pfam" id="PF00550">
    <property type="entry name" value="PP-binding"/>
    <property type="match status" value="3"/>
</dbReference>
<keyword evidence="4" id="KW-0677">Repeat</keyword>
<evidence type="ECO:0000313" key="8">
    <source>
        <dbReference type="EMBL" id="GIC85572.1"/>
    </source>
</evidence>
<comment type="caution">
    <text evidence="8">The sequence shown here is derived from an EMBL/GenBank/DDBJ whole genome shotgun (WGS) entry which is preliminary data.</text>
</comment>
<dbReference type="FunFam" id="1.10.1200.10:FF:000005">
    <property type="entry name" value="Nonribosomal peptide synthetase 1"/>
    <property type="match status" value="1"/>
</dbReference>
<evidence type="ECO:0000256" key="5">
    <source>
        <dbReference type="ARBA" id="ARBA00029454"/>
    </source>
</evidence>
<dbReference type="InterPro" id="IPR036736">
    <property type="entry name" value="ACP-like_sf"/>
</dbReference>
<organism evidence="8 9">
    <name type="scientific">Aspergillus udagawae</name>
    <dbReference type="NCBI Taxonomy" id="91492"/>
    <lineage>
        <taxon>Eukaryota</taxon>
        <taxon>Fungi</taxon>
        <taxon>Dikarya</taxon>
        <taxon>Ascomycota</taxon>
        <taxon>Pezizomycotina</taxon>
        <taxon>Eurotiomycetes</taxon>
        <taxon>Eurotiomycetidae</taxon>
        <taxon>Eurotiales</taxon>
        <taxon>Aspergillaceae</taxon>
        <taxon>Aspergillus</taxon>
        <taxon>Aspergillus subgen. Fumigati</taxon>
    </lineage>
</organism>
<dbReference type="SUPFAM" id="SSF52777">
    <property type="entry name" value="CoA-dependent acyltransferases"/>
    <property type="match status" value="8"/>
</dbReference>
<dbReference type="PANTHER" id="PTHR45527">
    <property type="entry name" value="NONRIBOSOMAL PEPTIDE SYNTHETASE"/>
    <property type="match status" value="1"/>
</dbReference>
<dbReference type="EMBL" id="BBXM02000001">
    <property type="protein sequence ID" value="GIC85572.1"/>
    <property type="molecule type" value="Genomic_DNA"/>
</dbReference>
<feature type="domain" description="Carrier" evidence="7">
    <location>
        <begin position="1870"/>
        <end position="1946"/>
    </location>
</feature>
<dbReference type="Gene3D" id="3.30.559.30">
    <property type="entry name" value="Nonribosomal peptide synthetase, condensation domain"/>
    <property type="match status" value="4"/>
</dbReference>
<dbReference type="Pfam" id="PF00501">
    <property type="entry name" value="AMP-binding"/>
    <property type="match status" value="3"/>
</dbReference>
<keyword evidence="2" id="KW-0597">Phosphoprotein</keyword>
<evidence type="ECO:0000256" key="6">
    <source>
        <dbReference type="SAM" id="MobiDB-lite"/>
    </source>
</evidence>
<sequence>MTHGGPSVSACLFPIRSHGRGDKDKCALNARQIDSQTLRELTEYCERNILKIDHFLMAVWAVILQQFTENKTIHMGLQQVTLLNSTSSSEIGVKSRMRTVSRSFGQTTSSRELFQADLWTTTAVEAASFNTGLVICSPCSISMSKIIPSIGMATSPSDSTCDVLLALHMGSGKELPTLWLLHRTSILCDDSAQYLADSITHIIRCMTQRDALDSSRLSTLSATQRAKIHEWNRNKAGGLSSKHSLYHAIHQISLQDPDKPAICSWDGVFTYSQLMDVSRRWAFQLRELGAGPGVMIPVCFEKSLWAIVAMLAINQAGAAFVPLDPSHPSDHLRAIIRTLNPKITLASSLQHELLGDSLPCSWRVSEPSTADLPDHGTEPFHSEPSDYAGPAYCLFTSGSTGTPKGCVVHHAALASVADQTASLHLARSSRVLQFASFSFGVSLIEIWCSLCVGATVCIPSDADRLNRLPTMIATMQANWAILTPTILDLLQPEAVPSLQTIVVAGEPLKESQKSLWAGRTRLFQGYGLTEWAGIFSVSPQIHTKDKVSSIGMPQHGSCWLVDTHDPDQLVGIGVVGELVIEGPSLAQGYLQDPHKSAISFMSDPRWAPKEASTKHQRHRFYRTGDLAFFRCDGSLQYVGRKDLQIKIRGQRITLSVIEHHLAHGSPALRGAVVDAITLADEDQLRLAAFVPSEQKPVEAPALQAKGQKETIFALPDQAFTSKADAVKRRLQSQLPRYMVSDIFLCVNQLPVTVTGKIARRQLRNQVGILRTEELAALTGLGNAANYTEPSTPHERLIHGLITELLKLPPHTVGMGHNFFALGGDSVQAMKVVSSARQRGLALSVKDIFDAPDLRTLAQNAKASLQSTSRNHAIPPFSLLRAEARQTIVQAASDICHVPVQQIEDIYPCTPLQEGMMALGESRPGTYVARFVCQIDRQVDISRLRSSWATIVAANPILRTRIIQLEGNCMHQVVLKEDFKWDADDEWHSYLDNNRYTSMKLGDPLVRGAVLRGRENPTAMFLVLTMHHSVCDRWAVGLLLKQLHAVYQGETPREHSFATFVKYISKIQGSKSQSYWENQFAGLEAESFPPLPSQDYRPCPSESLQLQVTGDAPTGATMSSFIRLAWALVISQYTSTNDTVFGVTVTGRNAPVDDIENLPAPTISTLPLRVQIDLNRPVKDGVAVIQQQSSEMIPFEQAGLQNIRKYSREAQDACGFQTHLVVQPAWQDDDRSGPFLRLIEDGASVQRGFASYTIVLLCSLSKSADINITSEFDPDVIPPSIMQHILGHFGHVLQYILAHPNSKLRNVPVSDFDAARLREWCRVVPQSPPECVHEVIRQRIIEAPNACAVHAWDGSLSYAQLDGMSTRLSVWLALQGVGPEIFVPLCFEKSRWTIVALLAVMKAGAAFVLLDPSQPLQRLTDICEQTNSPVILASEQNADLAARLQLTVRVVSQATLYQLPACLENQRGPVVHPSTALYVVFTSGSTGTPKGVVVEHRSYCAGAKFHIQGHRISSQSRTFQFASYAFDTSIIEMLSTLMAGACICVPSEHDRQNDLARVVEEMAVTHAFLTPSVARALARACTHPFEVVILVGEPMTASDIAYWTQHARLMNEYGPAECSVCATLNPEVGQGSDPRDIGKGVGAVCWIVDPEDHDHLRPIGATGELLIEGPIVSRGYLGNPMLTAEKFLADPPAWLREIRPDGPRTRFYKTGDLVRYNPDGSLQYVGRKDTQVKLRGQRVELSEVENGIRCCMTGIIDVVAETFVPRGGTQGQPCLVAFIWSAYQDQCPNKTSDDGPLASVTDAFHGQVAACLEDLDKFLPRYMIPDVFIPLRQIPTNVSGKANRRFLREFAGKLSWAELAAYQPKVEDRQTPMSEAERTMRGVWTQVLNVAPEQIGINDSFYHLGGDSISAMQVVALARSNGLFTSVQHILRHRSIARIVQHIQKPSTREIEEDEVPGLPFGLSPIQKMFFDIQANPRQQYNQSFLLRLSSTIEMRDLERAAQAVLKKHSMLRARFKQQPDGQWSQMITDTSDGSYRCKMHTLSKRGEWDYILARAQQAINIETGPVFSLDLLSAASDGQYLFLVAHHLVTDLVSWRIILSDLEALLGNPTATVTVGKPQPLSFQVWCRLQEQYSQQHLDPTTALPAEAQSRSLSDPRPFWGLTGQANVMGDRVVEQFTVASDLTQQLLGPANAALNTRPEEIFHAALLSAFIRVFPDRAQSLPLIFVEGHGREPWDAAVDLSETVGWFTTLYPVSVQVSDNASLIEILRLVKDTRRTIPQKGWAYFNSRYLHPEGRARFKTKSPMEIILNYAGEYQQFERPDALFVPDSHSILGSLDAADEIERLALFDVSVSVQRGCLTFEFMYNRRMGHQRAIKEWIQASRDGLAQACRVLVDASPQPTLSDFALLQLPYEEFGRLVFETLPELGVRTDNIEDIYVCSPVQRGMLLSQAKDGGLYNVRVTWKIEQATSATAGLRRIGDAWQQVVNRHAALRTIVVETGSSESYLVQVVLKSVTPDIVHSESPPGSDHHHRHPWPKGRPLHRMTLVKENEAFLCHICINHAMVDATTMDILYRDFELAYHGKLPAHPAPPFRDIISYLRQHPPEEARSYWTAYLSGVLPCHFPRLDFTKQRSDREHIARIHLSARDKLDAFCRTRNVSTWSVICLAWTLVLRSFTYSDDVCFGYVKSARDLPIENVEDIVGPLLNVLPLRMSVSEVLTVDAAVQAIKDDYLGSLAHQTFALSDMHRIVEGSNQALFNTIVDVQRRDQGSEETPRSICKVSKEEVTEYDLVLSADAFGSEIDVQLRYKTSCVCEEQATSILATFEKALQGIIADDQKLVQQIELCSEHDETLLWSRNKSVPPSVEACVHDLISKHHGDMPAVCAWDGGLTYRQLDRISSRLAMHLRTQGAGPGVIIPLCFSKSRWTPAAMLAVMKSGAAFLVLDPSHPYQRLKELCSKVDCQMIVSAEGHTQLSSELTSNIIILGDNHTSWPSTAQALPRVRPEDALYVVFTSGSTGSPKGVVIDHRAYCTSASAHTPILGLDSTSRVAQFSSYAFDVSIMDHLTTLIAGGCICIPSDSQRHDDLAETIRQFRVTHAVLVPSVARLLPADGLDSLSTLAMIGESMTGTDVAQWAGSVRLINTYGPAECSVMATAQTSVRLDTDPGNIGHPMGCVCWVVHPGNLRQLVPIGAVGELVIEGPIVGRGYINDPTKSAEAFELSLPWLGQNRPPHDRHGVYRTGDLVRMHPDGTFTFIGRRDNQVKLRGQRIELGEVEEHIRQCCTGASEVVAEVLIPPGASNPQLVAFVWISSLTSSSAADVLAGFTDEFQAFVSDTETSLRQAVPAFLMPSIFMPLARIPRTGSGKIDRRRIRDAFLSLPAGALDPIRRRKAPKVEPTTHAERQLQKIWAEVLHLPLEEIGAHDHFFHLGGDSIDAMKVAALSRADGLAVGVSDIFNQPVLTHLANTAAPLAQGQVRQFEPFSLSRVDAGPKALSDMILSKGMVPSPVQVVDALPATEVQEFFIRRNTLHYYNFRLRGRLDIDRLRAACDEVMSRFSILRTVFLDRPGSYEQLVLEGVRLPFEHYTFGQDFVSKAQALWEDDRSHFEIARELPVRFILVSGSDTDHLFTIRISHAQWDGVSMPFLFQDLAAAYNGIALTPTSGFSDVIYQRAVQRGEAGFSFWREYLDGAVMTVPFPLTPERNVQPQHGQTLWHVQETALPHLPPGFTMATLVIAACGFHLARLMSRTDLTFGQTVNGRSMPLDKIDVILGPCLNFIPLRLRLQRSWTVRDLLRHVQEQYVRPLQYDYLELRDIVRQSTDWPAGTEFGFIVQHQNIQLQHELPLDGDVQAEYSLFPQFDPVQEVFVFSEPHESHLEMQVCANSRVLAPDSGKALVKALCETLEMFANDLDMVLPLPRWS</sequence>
<dbReference type="FunFam" id="3.30.559.30:FF:000003">
    <property type="entry name" value="Nonribosomal peptide synthase SidD"/>
    <property type="match status" value="1"/>
</dbReference>
<dbReference type="InterPro" id="IPR023213">
    <property type="entry name" value="CAT-like_dom_sf"/>
</dbReference>
<protein>
    <submittedName>
        <fullName evidence="8">Nonribosomal peptide synthase</fullName>
    </submittedName>
</protein>
<dbReference type="CDD" id="cd19545">
    <property type="entry name" value="FUM14_C_NRPS-like"/>
    <property type="match status" value="1"/>
</dbReference>
<dbReference type="CDD" id="cd19542">
    <property type="entry name" value="CT_NRPS-like"/>
    <property type="match status" value="2"/>
</dbReference>
<comment type="similarity">
    <text evidence="5">Belongs to the NRP synthetase family.</text>
</comment>
<keyword evidence="3" id="KW-0436">Ligase</keyword>
<dbReference type="NCBIfam" id="NF003417">
    <property type="entry name" value="PRK04813.1"/>
    <property type="match status" value="3"/>
</dbReference>
<dbReference type="Proteomes" id="UP000036893">
    <property type="component" value="Unassembled WGS sequence"/>
</dbReference>
<dbReference type="InterPro" id="IPR001242">
    <property type="entry name" value="Condensation_dom"/>
</dbReference>
<dbReference type="PROSITE" id="PS00455">
    <property type="entry name" value="AMP_BINDING"/>
    <property type="match status" value="2"/>
</dbReference>
<accession>A0A8E0UTS2</accession>
<dbReference type="Gene3D" id="3.30.559.10">
    <property type="entry name" value="Chloramphenicol acetyltransferase-like domain"/>
    <property type="match status" value="4"/>
</dbReference>
<dbReference type="Gene3D" id="3.40.50.12780">
    <property type="entry name" value="N-terminal domain of ligase-like"/>
    <property type="match status" value="3"/>
</dbReference>
<dbReference type="CDD" id="cd19534">
    <property type="entry name" value="E_NRPS"/>
    <property type="match status" value="1"/>
</dbReference>
<dbReference type="GO" id="GO:0044550">
    <property type="term" value="P:secondary metabolite biosynthetic process"/>
    <property type="evidence" value="ECO:0007669"/>
    <property type="project" value="TreeGrafter"/>
</dbReference>
<name>A0A8E0UTS2_9EURO</name>
<dbReference type="CDD" id="cd05918">
    <property type="entry name" value="A_NRPS_SidN3_like"/>
    <property type="match status" value="3"/>
</dbReference>
<dbReference type="Gene3D" id="3.30.300.30">
    <property type="match status" value="3"/>
</dbReference>
<dbReference type="GO" id="GO:0031177">
    <property type="term" value="F:phosphopantetheine binding"/>
    <property type="evidence" value="ECO:0007669"/>
    <property type="project" value="InterPro"/>
</dbReference>
<dbReference type="SUPFAM" id="SSF56801">
    <property type="entry name" value="Acetyl-CoA synthetase-like"/>
    <property type="match status" value="3"/>
</dbReference>
<evidence type="ECO:0000256" key="3">
    <source>
        <dbReference type="ARBA" id="ARBA00022598"/>
    </source>
</evidence>